<dbReference type="InterPro" id="IPR003594">
    <property type="entry name" value="HATPase_dom"/>
</dbReference>
<dbReference type="SUPFAM" id="SSF55874">
    <property type="entry name" value="ATPase domain of HSP90 chaperone/DNA topoisomerase II/histidine kinase"/>
    <property type="match status" value="1"/>
</dbReference>
<keyword evidence="3" id="KW-0808">Transferase</keyword>
<dbReference type="PANTHER" id="PTHR43065">
    <property type="entry name" value="SENSOR HISTIDINE KINASE"/>
    <property type="match status" value="1"/>
</dbReference>
<evidence type="ECO:0000259" key="5">
    <source>
        <dbReference type="PROSITE" id="PS50042"/>
    </source>
</evidence>
<feature type="domain" description="Histidine kinase" evidence="6">
    <location>
        <begin position="284"/>
        <end position="459"/>
    </location>
</feature>
<dbReference type="SUPFAM" id="SSF51206">
    <property type="entry name" value="cAMP-binding domain-like"/>
    <property type="match status" value="1"/>
</dbReference>
<sequence length="460" mass="49368">MDVGDIKGLSLFAGLSDGQLTELLEGGAEVPIEPGVKLFTEGEHADFWWVLVDGAIDLSRHVGREDTVVGRMDVPGRWAGGFRAWDERGVYLASGRGVQEGRVLRVPAAVLRTLTDAWFPLGGHLINGVYGTARSIEATARQRQSLVTLGTLAAGLAHEINNPAAAATRAAGALEGVCQTLISSLDRLAQGEISASQLTALDKLRREIQPAAISLDPLDVADQENAVATWLGRHGVERDWVIAQPLAAAGVDVAWCERAAAVLDEDNLEPGLDWVASTFAATTLLSEVRESTRRISDLVAAVRSYSQMDRASLQPTDVTQGLENTLVMLGHKLRDGIEVVREYGDLPRIEAYTGELNQVWTNLIDNAVDAMNGSGTLRVRTRAEGHEIVVEIADTGEGMPPEVAARAFEAFYTTKDVGKGTGLGLDIARRIVVERHNGSIAITSAPGDTTLQVRLPVRRP</sequence>
<dbReference type="PROSITE" id="PS50109">
    <property type="entry name" value="HIS_KIN"/>
    <property type="match status" value="1"/>
</dbReference>
<evidence type="ECO:0000256" key="4">
    <source>
        <dbReference type="ARBA" id="ARBA00023012"/>
    </source>
</evidence>
<organism evidence="7 8">
    <name type="scientific">Kribbella lupini</name>
    <dbReference type="NCBI Taxonomy" id="291602"/>
    <lineage>
        <taxon>Bacteria</taxon>
        <taxon>Bacillati</taxon>
        <taxon>Actinomycetota</taxon>
        <taxon>Actinomycetes</taxon>
        <taxon>Propionibacteriales</taxon>
        <taxon>Kribbellaceae</taxon>
        <taxon>Kribbella</taxon>
    </lineage>
</organism>
<dbReference type="SMART" id="SM00387">
    <property type="entry name" value="HATPase_c"/>
    <property type="match status" value="1"/>
</dbReference>
<dbReference type="InterPro" id="IPR014710">
    <property type="entry name" value="RmlC-like_jellyroll"/>
</dbReference>
<dbReference type="GO" id="GO:0005524">
    <property type="term" value="F:ATP binding"/>
    <property type="evidence" value="ECO:0007669"/>
    <property type="project" value="UniProtKB-KW"/>
</dbReference>
<dbReference type="RefSeq" id="WP_344174184.1">
    <property type="nucleotide sequence ID" value="NZ_BAAANC010000002.1"/>
</dbReference>
<comment type="caution">
    <text evidence="7">The sequence shown here is derived from an EMBL/GenBank/DDBJ whole genome shotgun (WGS) entry which is preliminary data.</text>
</comment>
<evidence type="ECO:0000256" key="3">
    <source>
        <dbReference type="ARBA" id="ARBA00022777"/>
    </source>
</evidence>
<evidence type="ECO:0000256" key="1">
    <source>
        <dbReference type="ARBA" id="ARBA00000085"/>
    </source>
</evidence>
<dbReference type="CDD" id="cd00038">
    <property type="entry name" value="CAP_ED"/>
    <property type="match status" value="1"/>
</dbReference>
<dbReference type="InterPro" id="IPR005467">
    <property type="entry name" value="His_kinase_dom"/>
</dbReference>
<reference evidence="7 8" key="1">
    <citation type="journal article" date="2019" name="Int. J. Syst. Evol. Microbiol.">
        <title>The Global Catalogue of Microorganisms (GCM) 10K type strain sequencing project: providing services to taxonomists for standard genome sequencing and annotation.</title>
        <authorList>
            <consortium name="The Broad Institute Genomics Platform"/>
            <consortium name="The Broad Institute Genome Sequencing Center for Infectious Disease"/>
            <person name="Wu L."/>
            <person name="Ma J."/>
        </authorList>
    </citation>
    <scope>NUCLEOTIDE SEQUENCE [LARGE SCALE GENOMIC DNA]</scope>
    <source>
        <strain evidence="7 8">JCM 14303</strain>
    </source>
</reference>
<dbReference type="EC" id="2.7.13.3" evidence="2"/>
<keyword evidence="7" id="KW-0547">Nucleotide-binding</keyword>
<protein>
    <recommendedName>
        <fullName evidence="2">histidine kinase</fullName>
        <ecNumber evidence="2">2.7.13.3</ecNumber>
    </recommendedName>
</protein>
<dbReference type="Gene3D" id="1.10.287.130">
    <property type="match status" value="1"/>
</dbReference>
<dbReference type="Proteomes" id="UP001500363">
    <property type="component" value="Unassembled WGS sequence"/>
</dbReference>
<feature type="domain" description="Cyclic nucleotide-binding" evidence="5">
    <location>
        <begin position="11"/>
        <end position="72"/>
    </location>
</feature>
<dbReference type="Gene3D" id="2.60.120.10">
    <property type="entry name" value="Jelly Rolls"/>
    <property type="match status" value="1"/>
</dbReference>
<name>A0ABN2ARX4_9ACTN</name>
<accession>A0ABN2ARX4</accession>
<evidence type="ECO:0000259" key="6">
    <source>
        <dbReference type="PROSITE" id="PS50109"/>
    </source>
</evidence>
<evidence type="ECO:0000313" key="8">
    <source>
        <dbReference type="Proteomes" id="UP001500363"/>
    </source>
</evidence>
<proteinExistence type="predicted"/>
<dbReference type="EMBL" id="BAAANC010000002">
    <property type="protein sequence ID" value="GAA1525371.1"/>
    <property type="molecule type" value="Genomic_DNA"/>
</dbReference>
<evidence type="ECO:0000256" key="2">
    <source>
        <dbReference type="ARBA" id="ARBA00012438"/>
    </source>
</evidence>
<dbReference type="Gene3D" id="3.30.565.10">
    <property type="entry name" value="Histidine kinase-like ATPase, C-terminal domain"/>
    <property type="match status" value="1"/>
</dbReference>
<dbReference type="PRINTS" id="PR00344">
    <property type="entry name" value="BCTRLSENSOR"/>
</dbReference>
<dbReference type="Pfam" id="PF02518">
    <property type="entry name" value="HATPase_c"/>
    <property type="match status" value="1"/>
</dbReference>
<dbReference type="InterPro" id="IPR000595">
    <property type="entry name" value="cNMP-bd_dom"/>
</dbReference>
<dbReference type="InterPro" id="IPR036890">
    <property type="entry name" value="HATPase_C_sf"/>
</dbReference>
<keyword evidence="7" id="KW-0067">ATP-binding</keyword>
<comment type="catalytic activity">
    <reaction evidence="1">
        <text>ATP + protein L-histidine = ADP + protein N-phospho-L-histidine.</text>
        <dbReference type="EC" id="2.7.13.3"/>
    </reaction>
</comment>
<dbReference type="InterPro" id="IPR004358">
    <property type="entry name" value="Sig_transdc_His_kin-like_C"/>
</dbReference>
<evidence type="ECO:0000313" key="7">
    <source>
        <dbReference type="EMBL" id="GAA1525371.1"/>
    </source>
</evidence>
<keyword evidence="3" id="KW-0418">Kinase</keyword>
<dbReference type="InterPro" id="IPR018490">
    <property type="entry name" value="cNMP-bd_dom_sf"/>
</dbReference>
<dbReference type="PROSITE" id="PS50042">
    <property type="entry name" value="CNMP_BINDING_3"/>
    <property type="match status" value="1"/>
</dbReference>
<keyword evidence="4" id="KW-0902">Two-component regulatory system</keyword>
<gene>
    <name evidence="7" type="ORF">GCM10009741_28650</name>
</gene>
<dbReference type="PANTHER" id="PTHR43065:SF48">
    <property type="entry name" value="HISTIDINE KINASE"/>
    <property type="match status" value="1"/>
</dbReference>
<keyword evidence="8" id="KW-1185">Reference proteome</keyword>